<reference evidence="2 3" key="1">
    <citation type="submission" date="2015-04" db="EMBL/GenBank/DDBJ databases">
        <title>Lasius niger genome sequencing.</title>
        <authorList>
            <person name="Konorov E.A."/>
            <person name="Nikitin M.A."/>
            <person name="Kirill M.V."/>
            <person name="Chang P."/>
        </authorList>
    </citation>
    <scope>NUCLEOTIDE SEQUENCE [LARGE SCALE GENOMIC DNA]</scope>
    <source>
        <tissue evidence="2">Whole</tissue>
    </source>
</reference>
<organism evidence="2 3">
    <name type="scientific">Lasius niger</name>
    <name type="common">Black garden ant</name>
    <dbReference type="NCBI Taxonomy" id="67767"/>
    <lineage>
        <taxon>Eukaryota</taxon>
        <taxon>Metazoa</taxon>
        <taxon>Ecdysozoa</taxon>
        <taxon>Arthropoda</taxon>
        <taxon>Hexapoda</taxon>
        <taxon>Insecta</taxon>
        <taxon>Pterygota</taxon>
        <taxon>Neoptera</taxon>
        <taxon>Endopterygota</taxon>
        <taxon>Hymenoptera</taxon>
        <taxon>Apocrita</taxon>
        <taxon>Aculeata</taxon>
        <taxon>Formicoidea</taxon>
        <taxon>Formicidae</taxon>
        <taxon>Formicinae</taxon>
        <taxon>Lasius</taxon>
        <taxon>Lasius</taxon>
    </lineage>
</organism>
<sequence>MTQWTQPRQSTKAAKPLQRLKAGSIPTLMLSLVKKRQNISDNDITITSKRIKVQENNNISSNFDLQCNETEAPGRSERGEKNEEKEKELIETEQVNTEAGHIIKQINHEVENDNHALETLSQLLSRLKQKNEELLKENKELKKKNKQLNTEIGQLEKKWK</sequence>
<feature type="compositionally biased region" description="Basic and acidic residues" evidence="1">
    <location>
        <begin position="72"/>
        <end position="90"/>
    </location>
</feature>
<dbReference type="EMBL" id="LBMM01005794">
    <property type="protein sequence ID" value="KMQ91203.1"/>
    <property type="molecule type" value="Genomic_DNA"/>
</dbReference>
<name>A0A0J7KLC4_LASNI</name>
<keyword evidence="3" id="KW-1185">Reference proteome</keyword>
<proteinExistence type="predicted"/>
<feature type="region of interest" description="Disordered" evidence="1">
    <location>
        <begin position="138"/>
        <end position="160"/>
    </location>
</feature>
<dbReference type="AlphaFoldDB" id="A0A0J7KLC4"/>
<dbReference type="PaxDb" id="67767-A0A0J7KLC4"/>
<comment type="caution">
    <text evidence="2">The sequence shown here is derived from an EMBL/GenBank/DDBJ whole genome shotgun (WGS) entry which is preliminary data.</text>
</comment>
<dbReference type="SMR" id="A0A0J7KLC4"/>
<evidence type="ECO:0000313" key="3">
    <source>
        <dbReference type="Proteomes" id="UP000036403"/>
    </source>
</evidence>
<feature type="region of interest" description="Disordered" evidence="1">
    <location>
        <begin position="57"/>
        <end position="93"/>
    </location>
</feature>
<feature type="compositionally biased region" description="Polar residues" evidence="1">
    <location>
        <begin position="57"/>
        <end position="69"/>
    </location>
</feature>
<dbReference type="Proteomes" id="UP000036403">
    <property type="component" value="Unassembled WGS sequence"/>
</dbReference>
<evidence type="ECO:0000313" key="2">
    <source>
        <dbReference type="EMBL" id="KMQ91203.1"/>
    </source>
</evidence>
<accession>A0A0J7KLC4</accession>
<evidence type="ECO:0000256" key="1">
    <source>
        <dbReference type="SAM" id="MobiDB-lite"/>
    </source>
</evidence>
<protein>
    <submittedName>
        <fullName evidence="2">Viral a-type inclusion protein</fullName>
    </submittedName>
</protein>
<gene>
    <name evidence="2" type="ORF">RF55_8962</name>
</gene>